<accession>A0A1T3MWT4</accession>
<proteinExistence type="predicted"/>
<keyword evidence="3" id="KW-1185">Reference proteome</keyword>
<organism evidence="2 3">
    <name type="scientific">Elizabethkingia occulta</name>
    <dbReference type="NCBI Taxonomy" id="1867263"/>
    <lineage>
        <taxon>Bacteria</taxon>
        <taxon>Pseudomonadati</taxon>
        <taxon>Bacteroidota</taxon>
        <taxon>Flavobacteriia</taxon>
        <taxon>Flavobacteriales</taxon>
        <taxon>Weeksellaceae</taxon>
        <taxon>Elizabethkingia</taxon>
    </lineage>
</organism>
<reference evidence="2 3" key="1">
    <citation type="submission" date="2016-06" db="EMBL/GenBank/DDBJ databases">
        <title>Revisiting the taxonomy of the Elizabethkingia Genus based on Whole-Genome Sequencing, Optical Mapping, and MALDI-TOF.</title>
        <authorList>
            <person name="Nicholson A.C."/>
        </authorList>
    </citation>
    <scope>NUCLEOTIDE SEQUENCE [LARGE SCALE GENOMIC DNA]</scope>
    <source>
        <strain evidence="2 3">G4070</strain>
    </source>
</reference>
<dbReference type="Proteomes" id="UP000190813">
    <property type="component" value="Unassembled WGS sequence"/>
</dbReference>
<evidence type="ECO:0000256" key="1">
    <source>
        <dbReference type="SAM" id="MobiDB-lite"/>
    </source>
</evidence>
<dbReference type="AlphaFoldDB" id="A0A1T3MWT4"/>
<gene>
    <name evidence="2" type="ORF">BAZ10_00275</name>
</gene>
<name>A0A1T3MWT4_9FLAO</name>
<protein>
    <submittedName>
        <fullName evidence="2">Uncharacterized protein</fullName>
    </submittedName>
</protein>
<dbReference type="EMBL" id="MAHX01000004">
    <property type="protein sequence ID" value="OPC69038.1"/>
    <property type="molecule type" value="Genomic_DNA"/>
</dbReference>
<evidence type="ECO:0000313" key="3">
    <source>
        <dbReference type="Proteomes" id="UP000190813"/>
    </source>
</evidence>
<feature type="compositionally biased region" description="Polar residues" evidence="1">
    <location>
        <begin position="44"/>
        <end position="67"/>
    </location>
</feature>
<comment type="caution">
    <text evidence="2">The sequence shown here is derived from an EMBL/GenBank/DDBJ whole genome shotgun (WGS) entry which is preliminary data.</text>
</comment>
<evidence type="ECO:0000313" key="2">
    <source>
        <dbReference type="EMBL" id="OPC69038.1"/>
    </source>
</evidence>
<feature type="region of interest" description="Disordered" evidence="1">
    <location>
        <begin position="41"/>
        <end position="67"/>
    </location>
</feature>
<sequence length="67" mass="7168">MEVIEPEIENKSFYTNPKIEVFTLEMEQGVAAGSASVSVAPGSTNGNVDQVQTNWGGNDDTSIDNSF</sequence>